<accession>A0A1E3PQV0</accession>
<dbReference type="GO" id="GO:0000026">
    <property type="term" value="F:alpha-1,2-mannosyltransferase activity"/>
    <property type="evidence" value="ECO:0007669"/>
    <property type="project" value="TreeGrafter"/>
</dbReference>
<dbReference type="GO" id="GO:0000032">
    <property type="term" value="P:cell wall mannoprotein biosynthetic process"/>
    <property type="evidence" value="ECO:0007669"/>
    <property type="project" value="TreeGrafter"/>
</dbReference>
<dbReference type="SUPFAM" id="SSF53448">
    <property type="entry name" value="Nucleotide-diphospho-sugar transferases"/>
    <property type="match status" value="1"/>
</dbReference>
<organism evidence="8 9">
    <name type="scientific">Nadsonia fulvescens var. elongata DSM 6958</name>
    <dbReference type="NCBI Taxonomy" id="857566"/>
    <lineage>
        <taxon>Eukaryota</taxon>
        <taxon>Fungi</taxon>
        <taxon>Dikarya</taxon>
        <taxon>Ascomycota</taxon>
        <taxon>Saccharomycotina</taxon>
        <taxon>Dipodascomycetes</taxon>
        <taxon>Dipodascales</taxon>
        <taxon>Dipodascales incertae sedis</taxon>
        <taxon>Nadsonia</taxon>
    </lineage>
</organism>
<evidence type="ECO:0000256" key="6">
    <source>
        <dbReference type="SAM" id="MobiDB-lite"/>
    </source>
</evidence>
<dbReference type="GO" id="GO:0006493">
    <property type="term" value="P:protein O-linked glycosylation"/>
    <property type="evidence" value="ECO:0007669"/>
    <property type="project" value="TreeGrafter"/>
</dbReference>
<keyword evidence="5" id="KW-0735">Signal-anchor</keyword>
<dbReference type="Pfam" id="PF01793">
    <property type="entry name" value="Glyco_transf_15"/>
    <property type="match status" value="1"/>
</dbReference>
<evidence type="ECO:0000256" key="3">
    <source>
        <dbReference type="ARBA" id="ARBA00022676"/>
    </source>
</evidence>
<dbReference type="InterPro" id="IPR029044">
    <property type="entry name" value="Nucleotide-diphossugar_trans"/>
</dbReference>
<dbReference type="OrthoDB" id="439943at2759"/>
<keyword evidence="7" id="KW-0812">Transmembrane</keyword>
<dbReference type="GO" id="GO:0016020">
    <property type="term" value="C:membrane"/>
    <property type="evidence" value="ECO:0007669"/>
    <property type="project" value="UniProtKB-SubCell"/>
</dbReference>
<keyword evidence="4 8" id="KW-0808">Transferase</keyword>
<sequence>MVGILSTTLAAHTYSLPTYLLTLSSLTLVPNQYIHTHYSALTHKDIFSREEGIYAMPRSFFSKHTFVYVVVVAVISLTCLNLYFFMGDDNLIESMSEKSSKGVEHINSKVQDLLEPTNDNENSHEDHVIEENISENKNGGTESENINNTTIHEVGGSVSEGSEVTTGDLASTNTDSFSNTTEIFFSDFSSSLIEKYSDLDNFPDHTPAENPFSEKIEEPPINDEFKLVRSSDKRRVKGALISLCRNEEAKQIASSVRQVEEKFNSKFKYPWIFFNDEEFSEFFKATVSRATDAETRFIKIDSIDWEEPEHINMAKAEEAWQKLADKGVQYSKMKSYHRMCRWFSGKIFTNPALDDVDYYWRVEPKTSFYCNIDYDVFAYMKDKKKIYGFNINLFDSPYTVETLLPTTLEFLDQHRDYLHDNNSFSWSVHKKSPKNNDIAHGYSTCHFWTNFEIVDVKFFRSKEYQELFEHLDKAGGFFYERWGDAPVRSLALSILADREQIHWFRDIGYTHDPYSNCPNSDKCVCEAGSFASPSLDDQNCMNHWLRVAGTSWD</sequence>
<dbReference type="AlphaFoldDB" id="A0A1E3PQV0"/>
<evidence type="ECO:0000313" key="9">
    <source>
        <dbReference type="Proteomes" id="UP000095009"/>
    </source>
</evidence>
<proteinExistence type="inferred from homology"/>
<feature type="compositionally biased region" description="Low complexity" evidence="6">
    <location>
        <begin position="153"/>
        <end position="164"/>
    </location>
</feature>
<comment type="similarity">
    <text evidence="2">Belongs to the glycosyltransferase 15 family.</text>
</comment>
<dbReference type="GO" id="GO:0006487">
    <property type="term" value="P:protein N-linked glycosylation"/>
    <property type="evidence" value="ECO:0007669"/>
    <property type="project" value="TreeGrafter"/>
</dbReference>
<dbReference type="FunFam" id="3.90.550.10:FF:000051">
    <property type="entry name" value="Alpha-1,2-mannosyltransferase (Ktr4)"/>
    <property type="match status" value="1"/>
</dbReference>
<keyword evidence="7" id="KW-1133">Transmembrane helix</keyword>
<dbReference type="EMBL" id="KV454406">
    <property type="protein sequence ID" value="ODQ67815.1"/>
    <property type="molecule type" value="Genomic_DNA"/>
</dbReference>
<keyword evidence="9" id="KW-1185">Reference proteome</keyword>
<evidence type="ECO:0000256" key="2">
    <source>
        <dbReference type="ARBA" id="ARBA00007677"/>
    </source>
</evidence>
<name>A0A1E3PQV0_9ASCO</name>
<dbReference type="Proteomes" id="UP000095009">
    <property type="component" value="Unassembled WGS sequence"/>
</dbReference>
<evidence type="ECO:0000256" key="5">
    <source>
        <dbReference type="ARBA" id="ARBA00022968"/>
    </source>
</evidence>
<reference evidence="8 9" key="1">
    <citation type="journal article" date="2016" name="Proc. Natl. Acad. Sci. U.S.A.">
        <title>Comparative genomics of biotechnologically important yeasts.</title>
        <authorList>
            <person name="Riley R."/>
            <person name="Haridas S."/>
            <person name="Wolfe K.H."/>
            <person name="Lopes M.R."/>
            <person name="Hittinger C.T."/>
            <person name="Goeker M."/>
            <person name="Salamov A.A."/>
            <person name="Wisecaver J.H."/>
            <person name="Long T.M."/>
            <person name="Calvey C.H."/>
            <person name="Aerts A.L."/>
            <person name="Barry K.W."/>
            <person name="Choi C."/>
            <person name="Clum A."/>
            <person name="Coughlan A.Y."/>
            <person name="Deshpande S."/>
            <person name="Douglass A.P."/>
            <person name="Hanson S.J."/>
            <person name="Klenk H.-P."/>
            <person name="LaButti K.M."/>
            <person name="Lapidus A."/>
            <person name="Lindquist E.A."/>
            <person name="Lipzen A.M."/>
            <person name="Meier-Kolthoff J.P."/>
            <person name="Ohm R.A."/>
            <person name="Otillar R.P."/>
            <person name="Pangilinan J.L."/>
            <person name="Peng Y."/>
            <person name="Rokas A."/>
            <person name="Rosa C.A."/>
            <person name="Scheuner C."/>
            <person name="Sibirny A.A."/>
            <person name="Slot J.C."/>
            <person name="Stielow J.B."/>
            <person name="Sun H."/>
            <person name="Kurtzman C.P."/>
            <person name="Blackwell M."/>
            <person name="Grigoriev I.V."/>
            <person name="Jeffries T.W."/>
        </authorList>
    </citation>
    <scope>NUCLEOTIDE SEQUENCE [LARGE SCALE GENOMIC DNA]</scope>
    <source>
        <strain evidence="8 9">DSM 6958</strain>
    </source>
</reference>
<comment type="subcellular location">
    <subcellularLocation>
        <location evidence="1">Membrane</location>
        <topology evidence="1">Single-pass type II membrane protein</topology>
    </subcellularLocation>
</comment>
<gene>
    <name evidence="8" type="ORF">NADFUDRAFT_76209</name>
</gene>
<evidence type="ECO:0000256" key="7">
    <source>
        <dbReference type="SAM" id="Phobius"/>
    </source>
</evidence>
<dbReference type="STRING" id="857566.A0A1E3PQV0"/>
<dbReference type="Gene3D" id="3.90.550.10">
    <property type="entry name" value="Spore Coat Polysaccharide Biosynthesis Protein SpsA, Chain A"/>
    <property type="match status" value="1"/>
</dbReference>
<dbReference type="GO" id="GO:0005794">
    <property type="term" value="C:Golgi apparatus"/>
    <property type="evidence" value="ECO:0007669"/>
    <property type="project" value="TreeGrafter"/>
</dbReference>
<keyword evidence="7" id="KW-0472">Membrane</keyword>
<evidence type="ECO:0000256" key="4">
    <source>
        <dbReference type="ARBA" id="ARBA00022679"/>
    </source>
</evidence>
<dbReference type="PANTHER" id="PTHR31121">
    <property type="entry name" value="ALPHA-1,2 MANNOSYLTRANSFERASE KTR1"/>
    <property type="match status" value="1"/>
</dbReference>
<feature type="region of interest" description="Disordered" evidence="6">
    <location>
        <begin position="153"/>
        <end position="173"/>
    </location>
</feature>
<evidence type="ECO:0000256" key="1">
    <source>
        <dbReference type="ARBA" id="ARBA00004606"/>
    </source>
</evidence>
<evidence type="ECO:0000313" key="8">
    <source>
        <dbReference type="EMBL" id="ODQ67815.1"/>
    </source>
</evidence>
<feature type="transmembrane region" description="Helical" evidence="7">
    <location>
        <begin position="66"/>
        <end position="86"/>
    </location>
</feature>
<protein>
    <submittedName>
        <fullName evidence="8">Glycosyl transferase</fullName>
    </submittedName>
</protein>
<keyword evidence="3" id="KW-0328">Glycosyltransferase</keyword>
<dbReference type="PANTHER" id="PTHR31121:SF7">
    <property type="entry name" value="MANNOSYLTRANSFERASE KTR4-RELATED"/>
    <property type="match status" value="1"/>
</dbReference>
<dbReference type="InterPro" id="IPR002685">
    <property type="entry name" value="Glyco_trans_15"/>
</dbReference>